<feature type="domain" description="CRISPR associated protein Cas6 C-terminal" evidence="1">
    <location>
        <begin position="174"/>
        <end position="263"/>
    </location>
</feature>
<sequence>MRLRVHVVTRASEIPWPAVLVPGRGIAYQLLAAAHPALGQRLHEQGAGTHGMVPIGHSAPLFPKAPRQRGRYAAGGRGMVEFGSPVPEVVEAWAGAIRHREMLDWGGVAMRIADVEVVSPPDYVNGRARLRTATPVVMKRGGVAPTVESAQRGAAVSELVSPEADSGSRADAGKGVWLLPTDPEFPSYVQGNLNRKLETLGLPGTVTLNAITWVGAKRSFAVGGGAKPGAPIGVELSGDPEALQAIWSWGLGQANSAGFGWVEA</sequence>
<evidence type="ECO:0000313" key="2">
    <source>
        <dbReference type="EMBL" id="KXK58947.1"/>
    </source>
</evidence>
<organism evidence="2 3">
    <name type="scientific">Micromonospora rosaria</name>
    <dbReference type="NCBI Taxonomy" id="47874"/>
    <lineage>
        <taxon>Bacteria</taxon>
        <taxon>Bacillati</taxon>
        <taxon>Actinomycetota</taxon>
        <taxon>Actinomycetes</taxon>
        <taxon>Micromonosporales</taxon>
        <taxon>Micromonosporaceae</taxon>
        <taxon>Micromonospora</taxon>
    </lineage>
</organism>
<dbReference type="Proteomes" id="UP000070620">
    <property type="component" value="Unassembled WGS sequence"/>
</dbReference>
<evidence type="ECO:0000313" key="3">
    <source>
        <dbReference type="Proteomes" id="UP000070620"/>
    </source>
</evidence>
<gene>
    <name evidence="2" type="ORF">AWW66_26880</name>
</gene>
<dbReference type="Pfam" id="PF01881">
    <property type="entry name" value="Cas_Cas6_C"/>
    <property type="match status" value="1"/>
</dbReference>
<proteinExistence type="predicted"/>
<dbReference type="EMBL" id="LRQV01000142">
    <property type="protein sequence ID" value="KXK58947.1"/>
    <property type="molecule type" value="Genomic_DNA"/>
</dbReference>
<keyword evidence="3" id="KW-1185">Reference proteome</keyword>
<dbReference type="CDD" id="cd21140">
    <property type="entry name" value="Cas6_I-like"/>
    <property type="match status" value="1"/>
</dbReference>
<accession>A0A136PKM3</accession>
<comment type="caution">
    <text evidence="2">The sequence shown here is derived from an EMBL/GenBank/DDBJ whole genome shotgun (WGS) entry which is preliminary data.</text>
</comment>
<dbReference type="Gene3D" id="3.30.70.1900">
    <property type="match status" value="1"/>
</dbReference>
<name>A0A136PKM3_9ACTN</name>
<evidence type="ECO:0000259" key="1">
    <source>
        <dbReference type="Pfam" id="PF01881"/>
    </source>
</evidence>
<dbReference type="OrthoDB" id="4527536at2"/>
<reference evidence="2 3" key="1">
    <citation type="submission" date="2016-01" db="EMBL/GenBank/DDBJ databases">
        <title>Whole genome sequence and analysis of Micromonospora rosaria DSM 803, which can produce antibacterial substance rosamicin.</title>
        <authorList>
            <person name="Yang H."/>
            <person name="He X."/>
            <person name="Zhu D."/>
        </authorList>
    </citation>
    <scope>NUCLEOTIDE SEQUENCE [LARGE SCALE GENOMIC DNA]</scope>
    <source>
        <strain evidence="2 3">DSM 803</strain>
    </source>
</reference>
<protein>
    <submittedName>
        <fullName evidence="2">CRISPR-associated protein Cas6</fullName>
    </submittedName>
</protein>
<dbReference type="RefSeq" id="WP_067371883.1">
    <property type="nucleotide sequence ID" value="NZ_LRQV01000142.1"/>
</dbReference>
<dbReference type="InterPro" id="IPR049435">
    <property type="entry name" value="Cas_Cas6_C"/>
</dbReference>
<dbReference type="AlphaFoldDB" id="A0A136PKM3"/>